<keyword evidence="3" id="KW-1185">Reference proteome</keyword>
<dbReference type="EMBL" id="JAHRIM010080315">
    <property type="protein sequence ID" value="MEQ2274697.1"/>
    <property type="molecule type" value="Genomic_DNA"/>
</dbReference>
<reference evidence="2 3" key="1">
    <citation type="submission" date="2021-06" db="EMBL/GenBank/DDBJ databases">
        <authorList>
            <person name="Palmer J.M."/>
        </authorList>
    </citation>
    <scope>NUCLEOTIDE SEQUENCE [LARGE SCALE GENOMIC DNA]</scope>
    <source>
        <strain evidence="2 3">XR_2019</strain>
        <tissue evidence="2">Muscle</tissue>
    </source>
</reference>
<feature type="compositionally biased region" description="Basic residues" evidence="1">
    <location>
        <begin position="13"/>
        <end position="23"/>
    </location>
</feature>
<evidence type="ECO:0000256" key="1">
    <source>
        <dbReference type="SAM" id="MobiDB-lite"/>
    </source>
</evidence>
<protein>
    <submittedName>
        <fullName evidence="2">Uncharacterized protein</fullName>
    </submittedName>
</protein>
<accession>A0ABV0WYK3</accession>
<name>A0ABV0WYK3_9TELE</name>
<sequence>MMRRYHPDSLTGQRRKGSVRTRTPLRHLLELEGGVFRRRNESGFRWMRSSGGTGAFTYRARRRQRVTAGAITNLVAQGMLHLITVASAGNSCWSL</sequence>
<evidence type="ECO:0000313" key="3">
    <source>
        <dbReference type="Proteomes" id="UP001444071"/>
    </source>
</evidence>
<comment type="caution">
    <text evidence="2">The sequence shown here is derived from an EMBL/GenBank/DDBJ whole genome shotgun (WGS) entry which is preliminary data.</text>
</comment>
<dbReference type="Proteomes" id="UP001444071">
    <property type="component" value="Unassembled WGS sequence"/>
</dbReference>
<proteinExistence type="predicted"/>
<evidence type="ECO:0000313" key="2">
    <source>
        <dbReference type="EMBL" id="MEQ2274697.1"/>
    </source>
</evidence>
<organism evidence="2 3">
    <name type="scientific">Xenotaenia resolanae</name>
    <dbReference type="NCBI Taxonomy" id="208358"/>
    <lineage>
        <taxon>Eukaryota</taxon>
        <taxon>Metazoa</taxon>
        <taxon>Chordata</taxon>
        <taxon>Craniata</taxon>
        <taxon>Vertebrata</taxon>
        <taxon>Euteleostomi</taxon>
        <taxon>Actinopterygii</taxon>
        <taxon>Neopterygii</taxon>
        <taxon>Teleostei</taxon>
        <taxon>Neoteleostei</taxon>
        <taxon>Acanthomorphata</taxon>
        <taxon>Ovalentaria</taxon>
        <taxon>Atherinomorphae</taxon>
        <taxon>Cyprinodontiformes</taxon>
        <taxon>Goodeidae</taxon>
        <taxon>Xenotaenia</taxon>
    </lineage>
</organism>
<gene>
    <name evidence="2" type="ORF">XENORESO_007462</name>
</gene>
<feature type="non-terminal residue" evidence="2">
    <location>
        <position position="95"/>
    </location>
</feature>
<feature type="region of interest" description="Disordered" evidence="1">
    <location>
        <begin position="1"/>
        <end position="23"/>
    </location>
</feature>